<evidence type="ECO:0000313" key="7">
    <source>
        <dbReference type="Proteomes" id="UP000002139"/>
    </source>
</evidence>
<keyword evidence="4" id="KW-0812">Transmembrane</keyword>
<dbReference type="Proteomes" id="UP000002139">
    <property type="component" value="Chromosome"/>
</dbReference>
<dbReference type="BioCyc" id="SCEL448385:SCE_RS21085-MONOMER"/>
<dbReference type="STRING" id="448385.sce4101"/>
<dbReference type="Gene3D" id="3.20.20.370">
    <property type="entry name" value="Glycoside hydrolase/deacetylase"/>
    <property type="match status" value="1"/>
</dbReference>
<reference evidence="6 7" key="1">
    <citation type="journal article" date="2007" name="Nat. Biotechnol.">
        <title>Complete genome sequence of the myxobacterium Sorangium cellulosum.</title>
        <authorList>
            <person name="Schneiker S."/>
            <person name="Perlova O."/>
            <person name="Kaiser O."/>
            <person name="Gerth K."/>
            <person name="Alici A."/>
            <person name="Altmeyer M.O."/>
            <person name="Bartels D."/>
            <person name="Bekel T."/>
            <person name="Beyer S."/>
            <person name="Bode E."/>
            <person name="Bode H.B."/>
            <person name="Bolten C.J."/>
            <person name="Choudhuri J.V."/>
            <person name="Doss S."/>
            <person name="Elnakady Y.A."/>
            <person name="Frank B."/>
            <person name="Gaigalat L."/>
            <person name="Goesmann A."/>
            <person name="Groeger C."/>
            <person name="Gross F."/>
            <person name="Jelsbak L."/>
            <person name="Jelsbak L."/>
            <person name="Kalinowski J."/>
            <person name="Kegler C."/>
            <person name="Knauber T."/>
            <person name="Konietzny S."/>
            <person name="Kopp M."/>
            <person name="Krause L."/>
            <person name="Krug D."/>
            <person name="Linke B."/>
            <person name="Mahmud T."/>
            <person name="Martinez-Arias R."/>
            <person name="McHardy A.C."/>
            <person name="Merai M."/>
            <person name="Meyer F."/>
            <person name="Mormann S."/>
            <person name="Munoz-Dorado J."/>
            <person name="Perez J."/>
            <person name="Pradella S."/>
            <person name="Rachid S."/>
            <person name="Raddatz G."/>
            <person name="Rosenau F."/>
            <person name="Rueckert C."/>
            <person name="Sasse F."/>
            <person name="Scharfe M."/>
            <person name="Schuster S.C."/>
            <person name="Suen G."/>
            <person name="Treuner-Lange A."/>
            <person name="Velicer G.J."/>
            <person name="Vorholter F.-J."/>
            <person name="Weissman K.J."/>
            <person name="Welch R.D."/>
            <person name="Wenzel S.C."/>
            <person name="Whitworth D.E."/>
            <person name="Wilhelm S."/>
            <person name="Wittmann C."/>
            <person name="Bloecker H."/>
            <person name="Puehler A."/>
            <person name="Mueller R."/>
        </authorList>
    </citation>
    <scope>NUCLEOTIDE SEQUENCE [LARGE SCALE GENOMIC DNA]</scope>
    <source>
        <strain evidence="7">So ce56</strain>
    </source>
</reference>
<keyword evidence="2" id="KW-0732">Signal</keyword>
<evidence type="ECO:0000256" key="4">
    <source>
        <dbReference type="SAM" id="Phobius"/>
    </source>
</evidence>
<dbReference type="InterPro" id="IPR011330">
    <property type="entry name" value="Glyco_hydro/deAcase_b/a-brl"/>
</dbReference>
<dbReference type="PROSITE" id="PS51677">
    <property type="entry name" value="NODB"/>
    <property type="match status" value="1"/>
</dbReference>
<dbReference type="SUPFAM" id="SSF88713">
    <property type="entry name" value="Glycoside hydrolase/deacetylase"/>
    <property type="match status" value="1"/>
</dbReference>
<proteinExistence type="predicted"/>
<dbReference type="InterPro" id="IPR051398">
    <property type="entry name" value="Polysacch_Deacetylase"/>
</dbReference>
<dbReference type="HOGENOM" id="CLU_855006_0_0_7"/>
<gene>
    <name evidence="6" type="ordered locus">sce4101</name>
</gene>
<dbReference type="AlphaFoldDB" id="A9EVW7"/>
<evidence type="ECO:0000256" key="2">
    <source>
        <dbReference type="ARBA" id="ARBA00022729"/>
    </source>
</evidence>
<dbReference type="InterPro" id="IPR002509">
    <property type="entry name" value="NODB_dom"/>
</dbReference>
<dbReference type="Pfam" id="PF01522">
    <property type="entry name" value="Polysacc_deac_1"/>
    <property type="match status" value="1"/>
</dbReference>
<dbReference type="eggNOG" id="COG0726">
    <property type="taxonomic scope" value="Bacteria"/>
</dbReference>
<dbReference type="EMBL" id="AM746676">
    <property type="protein sequence ID" value="CAN94264.1"/>
    <property type="molecule type" value="Genomic_DNA"/>
</dbReference>
<dbReference type="KEGG" id="scl:sce4101"/>
<protein>
    <submittedName>
        <fullName evidence="6">Put. Polysaccharide deacetylase</fullName>
    </submittedName>
</protein>
<evidence type="ECO:0000256" key="1">
    <source>
        <dbReference type="ARBA" id="ARBA00004613"/>
    </source>
</evidence>
<feature type="transmembrane region" description="Helical" evidence="4">
    <location>
        <begin position="70"/>
        <end position="89"/>
    </location>
</feature>
<name>A9EVW7_SORC5</name>
<accession>A9EVW7</accession>
<evidence type="ECO:0000256" key="3">
    <source>
        <dbReference type="SAM" id="MobiDB-lite"/>
    </source>
</evidence>
<sequence length="325" mass="34825">MGILAYASAPQPLAVPGASPGVPGRRRARWSSRKGAGGPGTVDDTAMCSVEIVPTERGCARRPATRRQQAVLAFIVACLAAVLLSPVHLTRRDPGALVVSIEFDDTLADQLSVRSILAEHGMHATFFVNSGVLDRPGYLTVAELRALASDGHEIGGHTINHVRLPGLRVSEQRRQICDDRRALLALGFAVSDFAYPWGAHDSVSVELVRSCGYDSGRRAGGLAFASCILCPRTESIPPRDPTATRAPGSLSRSQGVPAIKALIRGAQQDGGWIQLIFHHVCDACGKYSISRQDFSTLVGWLAEERDAGRVVVLTVRQVIRGEVPR</sequence>
<evidence type="ECO:0000313" key="6">
    <source>
        <dbReference type="EMBL" id="CAN94264.1"/>
    </source>
</evidence>
<dbReference type="GO" id="GO:0005576">
    <property type="term" value="C:extracellular region"/>
    <property type="evidence" value="ECO:0007669"/>
    <property type="project" value="UniProtKB-SubCell"/>
</dbReference>
<comment type="subcellular location">
    <subcellularLocation>
        <location evidence="1">Secreted</location>
    </subcellularLocation>
</comment>
<dbReference type="PANTHER" id="PTHR34216">
    <property type="match status" value="1"/>
</dbReference>
<dbReference type="GO" id="GO:0005975">
    <property type="term" value="P:carbohydrate metabolic process"/>
    <property type="evidence" value="ECO:0007669"/>
    <property type="project" value="InterPro"/>
</dbReference>
<dbReference type="CDD" id="cd10967">
    <property type="entry name" value="CE4_GLA_like_6s"/>
    <property type="match status" value="1"/>
</dbReference>
<evidence type="ECO:0000259" key="5">
    <source>
        <dbReference type="PROSITE" id="PS51677"/>
    </source>
</evidence>
<feature type="region of interest" description="Disordered" evidence="3">
    <location>
        <begin position="15"/>
        <end position="41"/>
    </location>
</feature>
<feature type="domain" description="NodB homology" evidence="5">
    <location>
        <begin position="97"/>
        <end position="325"/>
    </location>
</feature>
<keyword evidence="4" id="KW-0472">Membrane</keyword>
<keyword evidence="7" id="KW-1185">Reference proteome</keyword>
<organism evidence="6 7">
    <name type="scientific">Sorangium cellulosum (strain So ce56)</name>
    <name type="common">Polyangium cellulosum (strain So ce56)</name>
    <dbReference type="NCBI Taxonomy" id="448385"/>
    <lineage>
        <taxon>Bacteria</taxon>
        <taxon>Pseudomonadati</taxon>
        <taxon>Myxococcota</taxon>
        <taxon>Polyangia</taxon>
        <taxon>Polyangiales</taxon>
        <taxon>Polyangiaceae</taxon>
        <taxon>Sorangium</taxon>
    </lineage>
</organism>
<dbReference type="GO" id="GO:0016810">
    <property type="term" value="F:hydrolase activity, acting on carbon-nitrogen (but not peptide) bonds"/>
    <property type="evidence" value="ECO:0007669"/>
    <property type="project" value="InterPro"/>
</dbReference>
<dbReference type="PANTHER" id="PTHR34216:SF3">
    <property type="entry name" value="POLY-BETA-1,6-N-ACETYL-D-GLUCOSAMINE N-DEACETYLASE"/>
    <property type="match status" value="1"/>
</dbReference>
<keyword evidence="4" id="KW-1133">Transmembrane helix</keyword>